<evidence type="ECO:0000256" key="6">
    <source>
        <dbReference type="PIRNR" id="PIRNR000723"/>
    </source>
</evidence>
<organism evidence="8">
    <name type="scientific">Caldilineaceae bacterium SB0664_bin_27</name>
    <dbReference type="NCBI Taxonomy" id="2605260"/>
    <lineage>
        <taxon>Bacteria</taxon>
        <taxon>Bacillati</taxon>
        <taxon>Chloroflexota</taxon>
        <taxon>Caldilineae</taxon>
        <taxon>Caldilineales</taxon>
        <taxon>Caldilineaceae</taxon>
    </lineage>
</organism>
<evidence type="ECO:0000259" key="7">
    <source>
        <dbReference type="Pfam" id="PF00696"/>
    </source>
</evidence>
<evidence type="ECO:0000256" key="4">
    <source>
        <dbReference type="ARBA" id="ARBA00022777"/>
    </source>
</evidence>
<comment type="caution">
    <text evidence="8">The sequence shown here is derived from an EMBL/GenBank/DDBJ whole genome shotgun (WGS) entry which is preliminary data.</text>
</comment>
<dbReference type="GO" id="GO:0019546">
    <property type="term" value="P:L-arginine deiminase pathway"/>
    <property type="evidence" value="ECO:0007669"/>
    <property type="project" value="TreeGrafter"/>
</dbReference>
<keyword evidence="4 6" id="KW-0418">Kinase</keyword>
<sequence>MTDQTSHKTADDSSPHAATNLAVVAIGGNSLIADSSRPEIVHQWDAVHETTGQIARMLESGWQGVVVTHGNGPQVGFILRRNELALGEVHTIPLTLVVADTQGSIGFMLQQALNNDFRQRHIPRETTTIITQTRVDENDPAFDNPSKPVGSFLDEETARSFESRGWHVVEDAGRGWRRVVSSPKPVEIIEIEAVRQAVDMGWVVVACGGGGIPVVRDAGGQLQGVSAVIDKDMASCLLAVDLGADLFLISTGVEKVALNFGKPEQIDLDQLTVAEAKRYRGKGHFAAGSMQPKIDACIEFLEKSANPYAHCLITNPQNLHLALAGETGTRIHL</sequence>
<comment type="catalytic activity">
    <reaction evidence="5">
        <text>hydrogencarbonate + NH4(+) + ATP = carbamoyl phosphate + ADP + H2O + H(+)</text>
        <dbReference type="Rhea" id="RHEA:10152"/>
        <dbReference type="ChEBI" id="CHEBI:15377"/>
        <dbReference type="ChEBI" id="CHEBI:15378"/>
        <dbReference type="ChEBI" id="CHEBI:17544"/>
        <dbReference type="ChEBI" id="CHEBI:28938"/>
        <dbReference type="ChEBI" id="CHEBI:30616"/>
        <dbReference type="ChEBI" id="CHEBI:58228"/>
        <dbReference type="ChEBI" id="CHEBI:456216"/>
        <dbReference type="EC" id="2.7.2.2"/>
    </reaction>
</comment>
<accession>A0A6B0YX05</accession>
<dbReference type="AlphaFoldDB" id="A0A6B0YX05"/>
<dbReference type="GO" id="GO:0008804">
    <property type="term" value="F:carbamate kinase activity"/>
    <property type="evidence" value="ECO:0007669"/>
    <property type="project" value="UniProtKB-EC"/>
</dbReference>
<dbReference type="FunFam" id="3.40.1160.10:FF:000007">
    <property type="entry name" value="Carbamate kinase"/>
    <property type="match status" value="1"/>
</dbReference>
<dbReference type="PANTHER" id="PTHR30409:SF1">
    <property type="entry name" value="CARBAMATE KINASE-RELATED"/>
    <property type="match status" value="1"/>
</dbReference>
<reference evidence="8" key="1">
    <citation type="submission" date="2019-09" db="EMBL/GenBank/DDBJ databases">
        <title>Characterisation of the sponge microbiome using genome-centric metagenomics.</title>
        <authorList>
            <person name="Engelberts J.P."/>
            <person name="Robbins S.J."/>
            <person name="De Goeij J.M."/>
            <person name="Aranda M."/>
            <person name="Bell S.C."/>
            <person name="Webster N.S."/>
        </authorList>
    </citation>
    <scope>NUCLEOTIDE SEQUENCE</scope>
    <source>
        <strain evidence="8">SB0664_bin_27</strain>
    </source>
</reference>
<keyword evidence="3 6" id="KW-0808">Transferase</keyword>
<protein>
    <recommendedName>
        <fullName evidence="2 6">Carbamate kinase</fullName>
    </recommendedName>
</protein>
<proteinExistence type="inferred from homology"/>
<dbReference type="PIRSF" id="PIRSF000723">
    <property type="entry name" value="Carbamate_kin"/>
    <property type="match status" value="1"/>
</dbReference>
<dbReference type="InterPro" id="IPR036393">
    <property type="entry name" value="AceGlu_kinase-like_sf"/>
</dbReference>
<dbReference type="NCBIfam" id="NF009007">
    <property type="entry name" value="PRK12352.1"/>
    <property type="match status" value="1"/>
</dbReference>
<dbReference type="SUPFAM" id="SSF53633">
    <property type="entry name" value="Carbamate kinase-like"/>
    <property type="match status" value="1"/>
</dbReference>
<dbReference type="PANTHER" id="PTHR30409">
    <property type="entry name" value="CARBAMATE KINASE"/>
    <property type="match status" value="1"/>
</dbReference>
<dbReference type="Pfam" id="PF00696">
    <property type="entry name" value="AA_kinase"/>
    <property type="match status" value="1"/>
</dbReference>
<evidence type="ECO:0000256" key="5">
    <source>
        <dbReference type="ARBA" id="ARBA00048467"/>
    </source>
</evidence>
<evidence type="ECO:0000256" key="3">
    <source>
        <dbReference type="ARBA" id="ARBA00022679"/>
    </source>
</evidence>
<dbReference type="Gene3D" id="3.40.1160.10">
    <property type="entry name" value="Acetylglutamate kinase-like"/>
    <property type="match status" value="1"/>
</dbReference>
<dbReference type="PRINTS" id="PR01469">
    <property type="entry name" value="CARBMTKINASE"/>
</dbReference>
<gene>
    <name evidence="8" type="ORF">F4Y42_13895</name>
</gene>
<comment type="similarity">
    <text evidence="1 6">Belongs to the carbamate kinase family.</text>
</comment>
<dbReference type="InterPro" id="IPR003964">
    <property type="entry name" value="Carb_kinase"/>
</dbReference>
<dbReference type="GO" id="GO:0005829">
    <property type="term" value="C:cytosol"/>
    <property type="evidence" value="ECO:0007669"/>
    <property type="project" value="TreeGrafter"/>
</dbReference>
<dbReference type="EMBL" id="VXRG01000114">
    <property type="protein sequence ID" value="MXY94529.1"/>
    <property type="molecule type" value="Genomic_DNA"/>
</dbReference>
<feature type="domain" description="Aspartate/glutamate/uridylate kinase" evidence="7">
    <location>
        <begin position="21"/>
        <end position="305"/>
    </location>
</feature>
<dbReference type="InterPro" id="IPR001048">
    <property type="entry name" value="Asp/Glu/Uridylate_kinase"/>
</dbReference>
<name>A0A6B0YX05_9CHLR</name>
<evidence type="ECO:0000256" key="2">
    <source>
        <dbReference type="ARBA" id="ARBA00013070"/>
    </source>
</evidence>
<evidence type="ECO:0000313" key="8">
    <source>
        <dbReference type="EMBL" id="MXY94529.1"/>
    </source>
</evidence>
<dbReference type="CDD" id="cd04235">
    <property type="entry name" value="AAK_CK"/>
    <property type="match status" value="1"/>
</dbReference>
<evidence type="ECO:0000256" key="1">
    <source>
        <dbReference type="ARBA" id="ARBA00011066"/>
    </source>
</evidence>